<proteinExistence type="predicted"/>
<evidence type="ECO:0000313" key="2">
    <source>
        <dbReference type="Proteomes" id="UP000236621"/>
    </source>
</evidence>
<gene>
    <name evidence="1" type="ORF">TCAP_07056</name>
</gene>
<comment type="caution">
    <text evidence="1">The sequence shown here is derived from an EMBL/GenBank/DDBJ whole genome shotgun (WGS) entry which is preliminary data.</text>
</comment>
<accession>A0A2K3Q5F3</accession>
<reference evidence="1 2" key="1">
    <citation type="submission" date="2017-08" db="EMBL/GenBank/DDBJ databases">
        <title>Harnessing the power of phylogenomics to disentangle the directionality and signatures of interkingdom host jumping in the parasitic fungal genus Tolypocladium.</title>
        <authorList>
            <person name="Quandt C.A."/>
            <person name="Patterson W."/>
            <person name="Spatafora J.W."/>
        </authorList>
    </citation>
    <scope>NUCLEOTIDE SEQUENCE [LARGE SCALE GENOMIC DNA]</scope>
    <source>
        <strain evidence="1 2">CBS 113982</strain>
    </source>
</reference>
<dbReference type="OrthoDB" id="4202165at2759"/>
<organism evidence="1 2">
    <name type="scientific">Tolypocladium capitatum</name>
    <dbReference type="NCBI Taxonomy" id="45235"/>
    <lineage>
        <taxon>Eukaryota</taxon>
        <taxon>Fungi</taxon>
        <taxon>Dikarya</taxon>
        <taxon>Ascomycota</taxon>
        <taxon>Pezizomycotina</taxon>
        <taxon>Sordariomycetes</taxon>
        <taxon>Hypocreomycetidae</taxon>
        <taxon>Hypocreales</taxon>
        <taxon>Ophiocordycipitaceae</taxon>
        <taxon>Tolypocladium</taxon>
    </lineage>
</organism>
<evidence type="ECO:0000313" key="1">
    <source>
        <dbReference type="EMBL" id="PNY22836.1"/>
    </source>
</evidence>
<sequence length="169" mass="19038">MSDLPSRAAELLKRFEASKILLVEWEISLLQRLGYPLVSDGDLFFLVSDDQLEIARDIGTDLGFYPANEQQIRPAYTSAFCGLGFRYWIDDDEPLNSSFRRRRLVVLPLSWTGITRNELAPLSDTGLPCTVWTVPFPVACAAFLRLAARERRGSPLRRSLLGAIQCDCV</sequence>
<protein>
    <submittedName>
        <fullName evidence="1">Uncharacterized protein</fullName>
    </submittedName>
</protein>
<keyword evidence="2" id="KW-1185">Reference proteome</keyword>
<dbReference type="Proteomes" id="UP000236621">
    <property type="component" value="Unassembled WGS sequence"/>
</dbReference>
<dbReference type="AlphaFoldDB" id="A0A2K3Q5F3"/>
<name>A0A2K3Q5F3_9HYPO</name>
<dbReference type="EMBL" id="NRSZ01001170">
    <property type="protein sequence ID" value="PNY22836.1"/>
    <property type="molecule type" value="Genomic_DNA"/>
</dbReference>